<dbReference type="EMBL" id="MVGT01002856">
    <property type="protein sequence ID" value="OVA06334.1"/>
    <property type="molecule type" value="Genomic_DNA"/>
</dbReference>
<evidence type="ECO:0000256" key="1">
    <source>
        <dbReference type="SAM" id="MobiDB-lite"/>
    </source>
</evidence>
<dbReference type="Proteomes" id="UP000195402">
    <property type="component" value="Unassembled WGS sequence"/>
</dbReference>
<name>A0A200Q7C8_MACCD</name>
<organism evidence="2 3">
    <name type="scientific">Macleaya cordata</name>
    <name type="common">Five-seeded plume-poppy</name>
    <name type="synonym">Bocconia cordata</name>
    <dbReference type="NCBI Taxonomy" id="56857"/>
    <lineage>
        <taxon>Eukaryota</taxon>
        <taxon>Viridiplantae</taxon>
        <taxon>Streptophyta</taxon>
        <taxon>Embryophyta</taxon>
        <taxon>Tracheophyta</taxon>
        <taxon>Spermatophyta</taxon>
        <taxon>Magnoliopsida</taxon>
        <taxon>Ranunculales</taxon>
        <taxon>Papaveraceae</taxon>
        <taxon>Papaveroideae</taxon>
        <taxon>Macleaya</taxon>
    </lineage>
</organism>
<gene>
    <name evidence="2" type="ORF">BVC80_8881g26</name>
</gene>
<comment type="caution">
    <text evidence="2">The sequence shown here is derived from an EMBL/GenBank/DDBJ whole genome shotgun (WGS) entry which is preliminary data.</text>
</comment>
<proteinExistence type="predicted"/>
<accession>A0A200Q7C8</accession>
<dbReference type="PANTHER" id="PTHR47481">
    <property type="match status" value="1"/>
</dbReference>
<reference evidence="2 3" key="1">
    <citation type="journal article" date="2017" name="Mol. Plant">
        <title>The Genome of Medicinal Plant Macleaya cordata Provides New Insights into Benzylisoquinoline Alkaloids Metabolism.</title>
        <authorList>
            <person name="Liu X."/>
            <person name="Liu Y."/>
            <person name="Huang P."/>
            <person name="Ma Y."/>
            <person name="Qing Z."/>
            <person name="Tang Q."/>
            <person name="Cao H."/>
            <person name="Cheng P."/>
            <person name="Zheng Y."/>
            <person name="Yuan Z."/>
            <person name="Zhou Y."/>
            <person name="Liu J."/>
            <person name="Tang Z."/>
            <person name="Zhuo Y."/>
            <person name="Zhang Y."/>
            <person name="Yu L."/>
            <person name="Huang J."/>
            <person name="Yang P."/>
            <person name="Peng Q."/>
            <person name="Zhang J."/>
            <person name="Jiang W."/>
            <person name="Zhang Z."/>
            <person name="Lin K."/>
            <person name="Ro D.K."/>
            <person name="Chen X."/>
            <person name="Xiong X."/>
            <person name="Shang Y."/>
            <person name="Huang S."/>
            <person name="Zeng J."/>
        </authorList>
    </citation>
    <scope>NUCLEOTIDE SEQUENCE [LARGE SCALE GENOMIC DNA]</scope>
    <source>
        <strain evidence="3">cv. BLH2017</strain>
        <tissue evidence="2">Root</tissue>
    </source>
</reference>
<evidence type="ECO:0000313" key="3">
    <source>
        <dbReference type="Proteomes" id="UP000195402"/>
    </source>
</evidence>
<dbReference type="OMA" id="HTASSCW"/>
<sequence length="164" mass="17735">MQDYFLHGKKLADALAASGTPVSGAVLQQHLLGGLDSAYDPIVATLTATFTDIPMADFQAHLMAFEMRLEAQSSLMQNTTAVNVAARQNQSPPQQNRPPQSQYRRRSSGRSNRGGYTRGPFVHPQGPCQLCASVCSTCSAVFYSSTTIYFNTTVCSSPIICSYS</sequence>
<keyword evidence="3" id="KW-1185">Reference proteome</keyword>
<evidence type="ECO:0000313" key="2">
    <source>
        <dbReference type="EMBL" id="OVA06334.1"/>
    </source>
</evidence>
<dbReference type="AlphaFoldDB" id="A0A200Q7C8"/>
<dbReference type="PANTHER" id="PTHR47481:SF31">
    <property type="entry name" value="OS01G0873500 PROTEIN"/>
    <property type="match status" value="1"/>
</dbReference>
<dbReference type="OrthoDB" id="1912561at2759"/>
<feature type="region of interest" description="Disordered" evidence="1">
    <location>
        <begin position="84"/>
        <end position="118"/>
    </location>
</feature>
<dbReference type="InParanoid" id="A0A200Q7C8"/>
<protein>
    <submittedName>
        <fullName evidence="2">Uncharacterized protein</fullName>
    </submittedName>
</protein>
<feature type="compositionally biased region" description="Low complexity" evidence="1">
    <location>
        <begin position="87"/>
        <end position="102"/>
    </location>
</feature>